<evidence type="ECO:0000313" key="8">
    <source>
        <dbReference type="EMBL" id="RFN53918.1"/>
    </source>
</evidence>
<dbReference type="InterPro" id="IPR052337">
    <property type="entry name" value="SAT4-like"/>
</dbReference>
<organism evidence="8 9">
    <name type="scientific">Fusarium flagelliforme</name>
    <dbReference type="NCBI Taxonomy" id="2675880"/>
    <lineage>
        <taxon>Eukaryota</taxon>
        <taxon>Fungi</taxon>
        <taxon>Dikarya</taxon>
        <taxon>Ascomycota</taxon>
        <taxon>Pezizomycotina</taxon>
        <taxon>Sordariomycetes</taxon>
        <taxon>Hypocreomycetidae</taxon>
        <taxon>Hypocreales</taxon>
        <taxon>Nectriaceae</taxon>
        <taxon>Fusarium</taxon>
        <taxon>Fusarium incarnatum-equiseti species complex</taxon>
    </lineage>
</organism>
<comment type="subcellular location">
    <subcellularLocation>
        <location evidence="1">Membrane</location>
        <topology evidence="1">Multi-pass membrane protein</topology>
    </subcellularLocation>
</comment>
<evidence type="ECO:0000256" key="2">
    <source>
        <dbReference type="ARBA" id="ARBA00022692"/>
    </source>
</evidence>
<gene>
    <name evidence="8" type="ORF">FIE12Z_1832</name>
</gene>
<sequence length="383" mass="42192">MDSNTYYSDRNLASVLIAPHAALSLIATLFVCLRLYVSKYVTKTKWSTEEYTAISALVASHALLIGEGVAVHFGYGENITKVLEEYDGGLTNFLKAVVAVEVSYGFACPLSKIAVLAMYYRVFSTSPLIRYSTYIMASLMAGWGIAVVIVSIFTCNPVRGYWDHSVPSKCIDSNKFYIGITIPNIIFDFVTVALPIREVWRLQMGRDKKWALTSIFLMGGSVVFASIARLVLYLIFKTSENITQTLLYGNLASSSEICLAIIAACMPPCAPLLKRVLAKITAVISTSKSKRDEGTNLTDDRNRLATLVTIGQKPSRGKNITTIHEDGSFERLDDSGSLQGSTDGLYDNGACEADHKQGKWSKIHVRHDVAVEHTTEDIPMRNL</sequence>
<reference evidence="8 9" key="1">
    <citation type="journal article" date="2018" name="PLoS Pathog.">
        <title>Evolution of structural diversity of trichothecenes, a family of toxins produced by plant pathogenic and entomopathogenic fungi.</title>
        <authorList>
            <person name="Proctor R.H."/>
            <person name="McCormick S.P."/>
            <person name="Kim H.S."/>
            <person name="Cardoza R.E."/>
            <person name="Stanley A.M."/>
            <person name="Lindo L."/>
            <person name="Kelly A."/>
            <person name="Brown D.W."/>
            <person name="Lee T."/>
            <person name="Vaughan M.M."/>
            <person name="Alexander N.J."/>
            <person name="Busman M."/>
            <person name="Gutierrez S."/>
        </authorList>
    </citation>
    <scope>NUCLEOTIDE SEQUENCE [LARGE SCALE GENOMIC DNA]</scope>
    <source>
        <strain evidence="8 9">NRRL 13405</strain>
    </source>
</reference>
<name>A0A395N1C0_9HYPO</name>
<feature type="transmembrane region" description="Helical" evidence="6">
    <location>
        <begin position="96"/>
        <end position="119"/>
    </location>
</feature>
<dbReference type="PANTHER" id="PTHR33048:SF163">
    <property type="entry name" value="INTEGRAL MEMBRANE PROTEIN (AFU_ORTHOLOGUE AFUA_8G05510)"/>
    <property type="match status" value="1"/>
</dbReference>
<protein>
    <recommendedName>
        <fullName evidence="7">Rhodopsin domain-containing protein</fullName>
    </recommendedName>
</protein>
<feature type="transmembrane region" description="Helical" evidence="6">
    <location>
        <begin position="131"/>
        <end position="154"/>
    </location>
</feature>
<feature type="transmembrane region" description="Helical" evidence="6">
    <location>
        <begin position="174"/>
        <end position="194"/>
    </location>
</feature>
<dbReference type="Proteomes" id="UP000265631">
    <property type="component" value="Unassembled WGS sequence"/>
</dbReference>
<keyword evidence="2 6" id="KW-0812">Transmembrane</keyword>
<dbReference type="STRING" id="2594813.A0A395N1C0"/>
<comment type="similarity">
    <text evidence="5">Belongs to the SAT4 family.</text>
</comment>
<keyword evidence="3 6" id="KW-1133">Transmembrane helix</keyword>
<evidence type="ECO:0000259" key="7">
    <source>
        <dbReference type="Pfam" id="PF20684"/>
    </source>
</evidence>
<dbReference type="PANTHER" id="PTHR33048">
    <property type="entry name" value="PTH11-LIKE INTEGRAL MEMBRANE PROTEIN (AFU_ORTHOLOGUE AFUA_5G11245)"/>
    <property type="match status" value="1"/>
</dbReference>
<dbReference type="Pfam" id="PF20684">
    <property type="entry name" value="Fung_rhodopsin"/>
    <property type="match status" value="1"/>
</dbReference>
<evidence type="ECO:0000256" key="1">
    <source>
        <dbReference type="ARBA" id="ARBA00004141"/>
    </source>
</evidence>
<keyword evidence="9" id="KW-1185">Reference proteome</keyword>
<feature type="transmembrane region" description="Helical" evidence="6">
    <location>
        <begin position="215"/>
        <end position="236"/>
    </location>
</feature>
<feature type="transmembrane region" description="Helical" evidence="6">
    <location>
        <begin position="12"/>
        <end position="33"/>
    </location>
</feature>
<comment type="caution">
    <text evidence="8">The sequence shown here is derived from an EMBL/GenBank/DDBJ whole genome shotgun (WGS) entry which is preliminary data.</text>
</comment>
<dbReference type="EMBL" id="PXXK01000035">
    <property type="protein sequence ID" value="RFN53918.1"/>
    <property type="molecule type" value="Genomic_DNA"/>
</dbReference>
<evidence type="ECO:0000256" key="5">
    <source>
        <dbReference type="ARBA" id="ARBA00038359"/>
    </source>
</evidence>
<evidence type="ECO:0000256" key="3">
    <source>
        <dbReference type="ARBA" id="ARBA00022989"/>
    </source>
</evidence>
<keyword evidence="4 6" id="KW-0472">Membrane</keyword>
<accession>A0A395N1C0</accession>
<evidence type="ECO:0000313" key="9">
    <source>
        <dbReference type="Proteomes" id="UP000265631"/>
    </source>
</evidence>
<feature type="domain" description="Rhodopsin" evidence="7">
    <location>
        <begin position="37"/>
        <end position="275"/>
    </location>
</feature>
<dbReference type="AlphaFoldDB" id="A0A395N1C0"/>
<dbReference type="GO" id="GO:0016020">
    <property type="term" value="C:membrane"/>
    <property type="evidence" value="ECO:0007669"/>
    <property type="project" value="UniProtKB-SubCell"/>
</dbReference>
<dbReference type="InterPro" id="IPR049326">
    <property type="entry name" value="Rhodopsin_dom_fungi"/>
</dbReference>
<proteinExistence type="inferred from homology"/>
<evidence type="ECO:0000256" key="6">
    <source>
        <dbReference type="SAM" id="Phobius"/>
    </source>
</evidence>
<evidence type="ECO:0000256" key="4">
    <source>
        <dbReference type="ARBA" id="ARBA00023136"/>
    </source>
</evidence>